<evidence type="ECO:0000256" key="5">
    <source>
        <dbReference type="RuleBase" id="RU362076"/>
    </source>
</evidence>
<evidence type="ECO:0000256" key="3">
    <source>
        <dbReference type="ARBA" id="ARBA00022795"/>
    </source>
</evidence>
<dbReference type="Pfam" id="PF13860">
    <property type="entry name" value="FlgD_ig"/>
    <property type="match status" value="1"/>
</dbReference>
<evidence type="ECO:0000313" key="8">
    <source>
        <dbReference type="EMBL" id="CUH59146.1"/>
    </source>
</evidence>
<dbReference type="Pfam" id="PF03963">
    <property type="entry name" value="FlgD"/>
    <property type="match status" value="1"/>
</dbReference>
<dbReference type="STRING" id="266809.PM03_07500"/>
<proteinExistence type="inferred from homology"/>
<evidence type="ECO:0000256" key="2">
    <source>
        <dbReference type="ARBA" id="ARBA00016013"/>
    </source>
</evidence>
<dbReference type="eggNOG" id="COG1843">
    <property type="taxonomic scope" value="Bacteria"/>
</dbReference>
<dbReference type="AlphaFoldDB" id="A0A0N7LSX9"/>
<comment type="similarity">
    <text evidence="1 5">Belongs to the FlgD family.</text>
</comment>
<evidence type="ECO:0000256" key="4">
    <source>
        <dbReference type="ARBA" id="ARBA00024746"/>
    </source>
</evidence>
<organism evidence="8 9">
    <name type="scientific">Thalassobacter stenotrophicus</name>
    <dbReference type="NCBI Taxonomy" id="266809"/>
    <lineage>
        <taxon>Bacteria</taxon>
        <taxon>Pseudomonadati</taxon>
        <taxon>Pseudomonadota</taxon>
        <taxon>Alphaproteobacteria</taxon>
        <taxon>Rhodobacterales</taxon>
        <taxon>Roseobacteraceae</taxon>
        <taxon>Thalassobacter</taxon>
    </lineage>
</organism>
<evidence type="ECO:0000256" key="1">
    <source>
        <dbReference type="ARBA" id="ARBA00010577"/>
    </source>
</evidence>
<evidence type="ECO:0000259" key="7">
    <source>
        <dbReference type="Pfam" id="PF13860"/>
    </source>
</evidence>
<sequence length="219" mass="23529">MIIGDTTQSIPKTQISNTDESNGLASDFDTFLQLLTAQIRNQDPLNPADSTEFVAQLATFSNVEQAVQTNDLLKEMSAQMSLQNMSEMSSWVGMEARAVMPVPVDGTDKTLILNTPVVADAAEIVVRNTAGQEVQRIAIDPDVAQVTWSGRSPTGEQLPEDIYNLEIESFSSGSLLGVSDVETFAQVREAALIDGQVLLRFPGDIGMPSSSVLGVRNAP</sequence>
<evidence type="ECO:0000256" key="6">
    <source>
        <dbReference type="SAM" id="MobiDB-lite"/>
    </source>
</evidence>
<feature type="domain" description="FlgD/Vpr Ig-like" evidence="7">
    <location>
        <begin position="111"/>
        <end position="169"/>
    </location>
</feature>
<dbReference type="EMBL" id="CYRX01000009">
    <property type="protein sequence ID" value="CUH59146.1"/>
    <property type="molecule type" value="Genomic_DNA"/>
</dbReference>
<protein>
    <recommendedName>
        <fullName evidence="2 5">Basal-body rod modification protein FlgD</fullName>
    </recommendedName>
</protein>
<name>A0A0N7LSX9_9RHOB</name>
<evidence type="ECO:0000313" key="9">
    <source>
        <dbReference type="Proteomes" id="UP000051298"/>
    </source>
</evidence>
<comment type="function">
    <text evidence="4 5">Required for flagellar hook formation. May act as a scaffolding protein.</text>
</comment>
<dbReference type="InterPro" id="IPR025965">
    <property type="entry name" value="FlgD/Vpr_Ig-like"/>
</dbReference>
<dbReference type="Proteomes" id="UP000051298">
    <property type="component" value="Unassembled WGS sequence"/>
</dbReference>
<keyword evidence="3 5" id="KW-1005">Bacterial flagellum biogenesis</keyword>
<dbReference type="RefSeq" id="WP_058122449.1">
    <property type="nucleotide sequence ID" value="NZ_CYRX01000009.1"/>
</dbReference>
<accession>A0A0N7LSX9</accession>
<gene>
    <name evidence="8" type="primary">flgD_1</name>
    <name evidence="8" type="ORF">THS5294_00429</name>
</gene>
<dbReference type="InterPro" id="IPR005648">
    <property type="entry name" value="FlgD"/>
</dbReference>
<feature type="region of interest" description="Disordered" evidence="6">
    <location>
        <begin position="1"/>
        <end position="21"/>
    </location>
</feature>
<dbReference type="GO" id="GO:0044781">
    <property type="term" value="P:bacterial-type flagellum organization"/>
    <property type="evidence" value="ECO:0007669"/>
    <property type="project" value="UniProtKB-UniRule"/>
</dbReference>
<reference evidence="8 9" key="1">
    <citation type="submission" date="2015-09" db="EMBL/GenBank/DDBJ databases">
        <authorList>
            <consortium name="Swine Surveillance"/>
        </authorList>
    </citation>
    <scope>NUCLEOTIDE SEQUENCE [LARGE SCALE GENOMIC DNA]</scope>
    <source>
        <strain evidence="8 9">CECT 5294</strain>
    </source>
</reference>